<proteinExistence type="predicted"/>
<dbReference type="PANTHER" id="PTHR48235">
    <property type="entry name" value="OS01G0916700 PROTEIN"/>
    <property type="match status" value="1"/>
</dbReference>
<dbReference type="EMBL" id="CAADRP010001458">
    <property type="protein sequence ID" value="VFU39057.1"/>
    <property type="molecule type" value="Genomic_DNA"/>
</dbReference>
<reference evidence="1" key="1">
    <citation type="submission" date="2019-03" db="EMBL/GenBank/DDBJ databases">
        <authorList>
            <person name="Mank J."/>
            <person name="Almeida P."/>
        </authorList>
    </citation>
    <scope>NUCLEOTIDE SEQUENCE</scope>
    <source>
        <strain evidence="1">78183</strain>
    </source>
</reference>
<gene>
    <name evidence="1" type="ORF">SVIM_LOCUS214940</name>
</gene>
<evidence type="ECO:0000313" key="1">
    <source>
        <dbReference type="EMBL" id="VFU39057.1"/>
    </source>
</evidence>
<organism evidence="1">
    <name type="scientific">Salix viminalis</name>
    <name type="common">Common osier</name>
    <name type="synonym">Basket willow</name>
    <dbReference type="NCBI Taxonomy" id="40686"/>
    <lineage>
        <taxon>Eukaryota</taxon>
        <taxon>Viridiplantae</taxon>
        <taxon>Streptophyta</taxon>
        <taxon>Embryophyta</taxon>
        <taxon>Tracheophyta</taxon>
        <taxon>Spermatophyta</taxon>
        <taxon>Magnoliopsida</taxon>
        <taxon>eudicotyledons</taxon>
        <taxon>Gunneridae</taxon>
        <taxon>Pentapetalae</taxon>
        <taxon>rosids</taxon>
        <taxon>fabids</taxon>
        <taxon>Malpighiales</taxon>
        <taxon>Salicaceae</taxon>
        <taxon>Saliceae</taxon>
        <taxon>Salix</taxon>
    </lineage>
</organism>
<sequence>MEPSSRSWSPRSIHHPLCRHHHPLCQRHHHHPHLLCSHHHQHHHHHHHHYHPHLLCSHQHPHQSSCPLHHLLDCPILCKQFAKYKTPIHNHHPIFPFPSELGKTFDNIIWAIVLQEPDCDALEEEEEEEDDPIFVLTDEWREFFARSEAKRKLGNLFLRHFLPGFALQAAQHPKPILSYPLVKDLNLDSITSKETSAPDAQVLQEPECDALEEEEEEEDDPIFVLTDEWREFFARSEAKRKLEAARQEKRETLDGIALIDIEQHDAREWAWEM</sequence>
<dbReference type="PANTHER" id="PTHR48235:SF1">
    <property type="entry name" value="OS01G0916700 PROTEIN"/>
    <property type="match status" value="1"/>
</dbReference>
<protein>
    <submittedName>
        <fullName evidence="1">Uncharacterized protein</fullName>
    </submittedName>
</protein>
<accession>A0A6N2LD21</accession>
<dbReference type="AlphaFoldDB" id="A0A6N2LD21"/>
<name>A0A6N2LD21_SALVM</name>